<comment type="caution">
    <text evidence="2">The sequence shown here is derived from an EMBL/GenBank/DDBJ whole genome shotgun (WGS) entry which is preliminary data.</text>
</comment>
<evidence type="ECO:0000313" key="2">
    <source>
        <dbReference type="EMBL" id="KAH3659353.1"/>
    </source>
</evidence>
<dbReference type="EMBL" id="JAEUBD010001540">
    <property type="protein sequence ID" value="KAH3659353.1"/>
    <property type="molecule type" value="Genomic_DNA"/>
</dbReference>
<dbReference type="Proteomes" id="UP000788993">
    <property type="component" value="Unassembled WGS sequence"/>
</dbReference>
<reference evidence="2" key="1">
    <citation type="journal article" date="2021" name="Open Biol.">
        <title>Shared evolutionary footprints suggest mitochondrial oxidative damage underlies multiple complex I losses in fungi.</title>
        <authorList>
            <person name="Schikora-Tamarit M.A."/>
            <person name="Marcet-Houben M."/>
            <person name="Nosek J."/>
            <person name="Gabaldon T."/>
        </authorList>
    </citation>
    <scope>NUCLEOTIDE SEQUENCE</scope>
    <source>
        <strain evidence="2">NCAIM Y.01608</strain>
    </source>
</reference>
<organism evidence="2 3">
    <name type="scientific">Ogataea polymorpha</name>
    <dbReference type="NCBI Taxonomy" id="460523"/>
    <lineage>
        <taxon>Eukaryota</taxon>
        <taxon>Fungi</taxon>
        <taxon>Dikarya</taxon>
        <taxon>Ascomycota</taxon>
        <taxon>Saccharomycotina</taxon>
        <taxon>Pichiomycetes</taxon>
        <taxon>Pichiales</taxon>
        <taxon>Pichiaceae</taxon>
        <taxon>Ogataea</taxon>
    </lineage>
</organism>
<sequence>MMLYSWSSLSPAELISSSSGSSRSELISSESTPRSDSSSSPSSPRSPCPSVCVRRRFLASSSACFPSTVNVTVPSDCPILPPPGSAMFIPPRSSSCFIEFVGSARSDCGRWSPWMCSPELASLPVGLNCSWYVWELM</sequence>
<protein>
    <submittedName>
        <fullName evidence="2">Uncharacterized protein</fullName>
    </submittedName>
</protein>
<dbReference type="AlphaFoldDB" id="A0A9P8NT44"/>
<feature type="region of interest" description="Disordered" evidence="1">
    <location>
        <begin position="1"/>
        <end position="49"/>
    </location>
</feature>
<keyword evidence="3" id="KW-1185">Reference proteome</keyword>
<evidence type="ECO:0000313" key="3">
    <source>
        <dbReference type="Proteomes" id="UP000788993"/>
    </source>
</evidence>
<reference evidence="2" key="2">
    <citation type="submission" date="2021-01" db="EMBL/GenBank/DDBJ databases">
        <authorList>
            <person name="Schikora-Tamarit M.A."/>
        </authorList>
    </citation>
    <scope>NUCLEOTIDE SEQUENCE</scope>
    <source>
        <strain evidence="2">NCAIM Y.01608</strain>
    </source>
</reference>
<accession>A0A9P8NT44</accession>
<gene>
    <name evidence="2" type="ORF">OGATHE_006237</name>
</gene>
<evidence type="ECO:0000256" key="1">
    <source>
        <dbReference type="SAM" id="MobiDB-lite"/>
    </source>
</evidence>
<name>A0A9P8NT44_9ASCO</name>
<proteinExistence type="predicted"/>